<dbReference type="Proteomes" id="UP000326678">
    <property type="component" value="Chromosome Gxm1"/>
</dbReference>
<keyword evidence="2" id="KW-1185">Reference proteome</keyword>
<dbReference type="KEGG" id="nsh:GXM_05724"/>
<protein>
    <submittedName>
        <fullName evidence="1">Uncharacterized protein</fullName>
    </submittedName>
</protein>
<evidence type="ECO:0000313" key="2">
    <source>
        <dbReference type="Proteomes" id="UP000326678"/>
    </source>
</evidence>
<dbReference type="AlphaFoldDB" id="A0A5P8W6N0"/>
<evidence type="ECO:0000313" key="1">
    <source>
        <dbReference type="EMBL" id="QFS48232.1"/>
    </source>
</evidence>
<reference evidence="1 2" key="1">
    <citation type="submission" date="2019-10" db="EMBL/GenBank/DDBJ databases">
        <title>Genomic and transcriptomic insights into the perfect genentic adaptation of a filamentous nitrogen-fixing cyanobacterium to rice fields.</title>
        <authorList>
            <person name="Chen Z."/>
        </authorList>
    </citation>
    <scope>NUCLEOTIDE SEQUENCE [LARGE SCALE GENOMIC DNA]</scope>
    <source>
        <strain evidence="1">CCNUC1</strain>
    </source>
</reference>
<dbReference type="EMBL" id="CP045226">
    <property type="protein sequence ID" value="QFS48232.1"/>
    <property type="molecule type" value="Genomic_DNA"/>
</dbReference>
<sequence length="51" mass="5806">MSDSETQQTRQMLGFVPQPNLRVSRFLALTEPYCSITILRIFVVIHKVGAI</sequence>
<accession>A0A5P8W6N0</accession>
<organism evidence="1 2">
    <name type="scientific">Nostoc sphaeroides CCNUC1</name>
    <dbReference type="NCBI Taxonomy" id="2653204"/>
    <lineage>
        <taxon>Bacteria</taxon>
        <taxon>Bacillati</taxon>
        <taxon>Cyanobacteriota</taxon>
        <taxon>Cyanophyceae</taxon>
        <taxon>Nostocales</taxon>
        <taxon>Nostocaceae</taxon>
        <taxon>Nostoc</taxon>
    </lineage>
</organism>
<name>A0A5P8W6N0_9NOSO</name>
<proteinExistence type="predicted"/>
<gene>
    <name evidence="1" type="ORF">GXM_05724</name>
</gene>